<comment type="caution">
    <text evidence="2">The sequence shown here is derived from an EMBL/GenBank/DDBJ whole genome shotgun (WGS) entry which is preliminary data.</text>
</comment>
<feature type="compositionally biased region" description="Acidic residues" evidence="1">
    <location>
        <begin position="331"/>
        <end position="348"/>
    </location>
</feature>
<feature type="compositionally biased region" description="Acidic residues" evidence="1">
    <location>
        <begin position="73"/>
        <end position="90"/>
    </location>
</feature>
<name>A0AA40EB81_9PEZI</name>
<keyword evidence="3" id="KW-1185">Reference proteome</keyword>
<dbReference type="AlphaFoldDB" id="A0AA40EB81"/>
<reference evidence="2" key="1">
    <citation type="submission" date="2023-06" db="EMBL/GenBank/DDBJ databases">
        <title>Genome-scale phylogeny and comparative genomics of the fungal order Sordariales.</title>
        <authorList>
            <consortium name="Lawrence Berkeley National Laboratory"/>
            <person name="Hensen N."/>
            <person name="Bonometti L."/>
            <person name="Westerberg I."/>
            <person name="Brannstrom I.O."/>
            <person name="Guillou S."/>
            <person name="Cros-Aarteil S."/>
            <person name="Calhoun S."/>
            <person name="Haridas S."/>
            <person name="Kuo A."/>
            <person name="Mondo S."/>
            <person name="Pangilinan J."/>
            <person name="Riley R."/>
            <person name="Labutti K."/>
            <person name="Andreopoulos B."/>
            <person name="Lipzen A."/>
            <person name="Chen C."/>
            <person name="Yanf M."/>
            <person name="Daum C."/>
            <person name="Ng V."/>
            <person name="Clum A."/>
            <person name="Steindorff A."/>
            <person name="Ohm R."/>
            <person name="Martin F."/>
            <person name="Silar P."/>
            <person name="Natvig D."/>
            <person name="Lalanne C."/>
            <person name="Gautier V."/>
            <person name="Ament-Velasquez S.L."/>
            <person name="Kruys A."/>
            <person name="Hutchinson M.I."/>
            <person name="Powell A.J."/>
            <person name="Barry K."/>
            <person name="Miller A.N."/>
            <person name="Grigoriev I.V."/>
            <person name="Debuchy R."/>
            <person name="Gladieux P."/>
            <person name="Thoren M.H."/>
            <person name="Johannesson H."/>
        </authorList>
    </citation>
    <scope>NUCLEOTIDE SEQUENCE</scope>
    <source>
        <strain evidence="2">SMH4607-1</strain>
    </source>
</reference>
<sequence>MDSFNGKPTLMGVFEAAIQRSLQQVSSRRNVDVDVMIDILRTTLAEGQSGFSSLGIDPRSPATPGVKLRQGDVDDDEDDEDDEDESDSADGTDPSDGTDPDDGVNPDDGDNLDDGGNLGGNERAGRRGSQPCEQCGKLLAAGSVYHHNLRFHQQGSLVQCALNDFNHPAALCNKAFRNEDAHRDHRHTCHHHYIAGEPGADKERTTSAAWLRRVSAGVIGRRILVERGIVNETKQRCRQYNETLEALGIEYYAEEELDSQLKAVDDTVLRNLSKRQLIVELIATREEWAAWEVTEGDMFRLISENEVDAEDSGEVDVEDLEMAAEGPGEMMDVEDLSEVDSEDVEMDI</sequence>
<gene>
    <name evidence="2" type="ORF">B0H67DRAFT_639344</name>
</gene>
<dbReference type="EMBL" id="JAUKUA010000001">
    <property type="protein sequence ID" value="KAK0730896.1"/>
    <property type="molecule type" value="Genomic_DNA"/>
</dbReference>
<organism evidence="2 3">
    <name type="scientific">Lasiosphaeris hirsuta</name>
    <dbReference type="NCBI Taxonomy" id="260670"/>
    <lineage>
        <taxon>Eukaryota</taxon>
        <taxon>Fungi</taxon>
        <taxon>Dikarya</taxon>
        <taxon>Ascomycota</taxon>
        <taxon>Pezizomycotina</taxon>
        <taxon>Sordariomycetes</taxon>
        <taxon>Sordariomycetidae</taxon>
        <taxon>Sordariales</taxon>
        <taxon>Lasiosphaeriaceae</taxon>
        <taxon>Lasiosphaeris</taxon>
    </lineage>
</organism>
<protein>
    <submittedName>
        <fullName evidence="2">Uncharacterized protein</fullName>
    </submittedName>
</protein>
<evidence type="ECO:0000313" key="3">
    <source>
        <dbReference type="Proteomes" id="UP001172102"/>
    </source>
</evidence>
<feature type="region of interest" description="Disordered" evidence="1">
    <location>
        <begin position="324"/>
        <end position="348"/>
    </location>
</feature>
<accession>A0AA40EB81</accession>
<feature type="compositionally biased region" description="Acidic residues" evidence="1">
    <location>
        <begin position="96"/>
        <end position="113"/>
    </location>
</feature>
<evidence type="ECO:0000313" key="2">
    <source>
        <dbReference type="EMBL" id="KAK0730896.1"/>
    </source>
</evidence>
<feature type="region of interest" description="Disordered" evidence="1">
    <location>
        <begin position="46"/>
        <end position="130"/>
    </location>
</feature>
<proteinExistence type="predicted"/>
<evidence type="ECO:0000256" key="1">
    <source>
        <dbReference type="SAM" id="MobiDB-lite"/>
    </source>
</evidence>
<dbReference type="Proteomes" id="UP001172102">
    <property type="component" value="Unassembled WGS sequence"/>
</dbReference>